<dbReference type="PANTHER" id="PTHR35526:SF3">
    <property type="entry name" value="ANTI-SIGMA-F FACTOR RSBW"/>
    <property type="match status" value="1"/>
</dbReference>
<evidence type="ECO:0000259" key="3">
    <source>
        <dbReference type="Pfam" id="PF13581"/>
    </source>
</evidence>
<keyword evidence="1" id="KW-0418">Kinase</keyword>
<accession>A0AAU2VFD6</accession>
<gene>
    <name evidence="4" type="ORF">OG549_36990</name>
</gene>
<sequence length="203" mass="21939">MATGSADDTPQESFAGGGRFTVVTRRLRGLTVLSLAGERDHDTAEPPRAALAEQPAAAPKRIGHRRIRRLELFGVKGAVTRCRDFTRQALDDWGWTSTVDAADRERVEDVLLLVSEVVTNACLHAGGPRELVLRHADGHLRVEVLDDSPATPVRLPRAPSLPGGHGLMLLDRLAERWGTAPAGTGKSVWLEVALPSRGRTRGP</sequence>
<dbReference type="InterPro" id="IPR036890">
    <property type="entry name" value="HATPase_C_sf"/>
</dbReference>
<protein>
    <submittedName>
        <fullName evidence="4">ATP-binding protein</fullName>
    </submittedName>
</protein>
<organism evidence="4">
    <name type="scientific">Streptomyces sp. NBC_00003</name>
    <dbReference type="NCBI Taxonomy" id="2903608"/>
    <lineage>
        <taxon>Bacteria</taxon>
        <taxon>Bacillati</taxon>
        <taxon>Actinomycetota</taxon>
        <taxon>Actinomycetes</taxon>
        <taxon>Kitasatosporales</taxon>
        <taxon>Streptomycetaceae</taxon>
        <taxon>Streptomyces</taxon>
    </lineage>
</organism>
<evidence type="ECO:0000256" key="1">
    <source>
        <dbReference type="ARBA" id="ARBA00022527"/>
    </source>
</evidence>
<dbReference type="EMBL" id="CP108318">
    <property type="protein sequence ID" value="WTW65789.1"/>
    <property type="molecule type" value="Genomic_DNA"/>
</dbReference>
<dbReference type="PANTHER" id="PTHR35526">
    <property type="entry name" value="ANTI-SIGMA-F FACTOR RSBW-RELATED"/>
    <property type="match status" value="1"/>
</dbReference>
<dbReference type="GO" id="GO:0004674">
    <property type="term" value="F:protein serine/threonine kinase activity"/>
    <property type="evidence" value="ECO:0007669"/>
    <property type="project" value="UniProtKB-KW"/>
</dbReference>
<keyword evidence="4" id="KW-0067">ATP-binding</keyword>
<dbReference type="GO" id="GO:0005524">
    <property type="term" value="F:ATP binding"/>
    <property type="evidence" value="ECO:0007669"/>
    <property type="project" value="UniProtKB-KW"/>
</dbReference>
<feature type="compositionally biased region" description="Low complexity" evidence="2">
    <location>
        <begin position="46"/>
        <end position="57"/>
    </location>
</feature>
<proteinExistence type="predicted"/>
<dbReference type="Pfam" id="PF13581">
    <property type="entry name" value="HATPase_c_2"/>
    <property type="match status" value="1"/>
</dbReference>
<dbReference type="Gene3D" id="3.30.565.10">
    <property type="entry name" value="Histidine kinase-like ATPase, C-terminal domain"/>
    <property type="match status" value="1"/>
</dbReference>
<dbReference type="InterPro" id="IPR050267">
    <property type="entry name" value="Anti-sigma-factor_SerPK"/>
</dbReference>
<name>A0AAU2VFD6_9ACTN</name>
<dbReference type="AlphaFoldDB" id="A0AAU2VFD6"/>
<keyword evidence="1" id="KW-0808">Transferase</keyword>
<keyword evidence="1" id="KW-0723">Serine/threonine-protein kinase</keyword>
<feature type="domain" description="Histidine kinase/HSP90-like ATPase" evidence="3">
    <location>
        <begin position="101"/>
        <end position="189"/>
    </location>
</feature>
<dbReference type="InterPro" id="IPR003594">
    <property type="entry name" value="HATPase_dom"/>
</dbReference>
<keyword evidence="4" id="KW-0547">Nucleotide-binding</keyword>
<feature type="region of interest" description="Disordered" evidence="2">
    <location>
        <begin position="38"/>
        <end position="57"/>
    </location>
</feature>
<evidence type="ECO:0000313" key="4">
    <source>
        <dbReference type="EMBL" id="WTW65789.1"/>
    </source>
</evidence>
<evidence type="ECO:0000256" key="2">
    <source>
        <dbReference type="SAM" id="MobiDB-lite"/>
    </source>
</evidence>
<dbReference type="SUPFAM" id="SSF55874">
    <property type="entry name" value="ATPase domain of HSP90 chaperone/DNA topoisomerase II/histidine kinase"/>
    <property type="match status" value="1"/>
</dbReference>
<reference evidence="4" key="1">
    <citation type="submission" date="2022-10" db="EMBL/GenBank/DDBJ databases">
        <title>The complete genomes of actinobacterial strains from the NBC collection.</title>
        <authorList>
            <person name="Joergensen T.S."/>
            <person name="Alvarez Arevalo M."/>
            <person name="Sterndorff E.B."/>
            <person name="Faurdal D."/>
            <person name="Vuksanovic O."/>
            <person name="Mourched A.-S."/>
            <person name="Charusanti P."/>
            <person name="Shaw S."/>
            <person name="Blin K."/>
            <person name="Weber T."/>
        </authorList>
    </citation>
    <scope>NUCLEOTIDE SEQUENCE</scope>
    <source>
        <strain evidence="4">NBC_00003</strain>
    </source>
</reference>
<dbReference type="CDD" id="cd16936">
    <property type="entry name" value="HATPase_RsbW-like"/>
    <property type="match status" value="1"/>
</dbReference>